<keyword evidence="3" id="KW-1185">Reference proteome</keyword>
<evidence type="ECO:0000313" key="3">
    <source>
        <dbReference type="Proteomes" id="UP001497623"/>
    </source>
</evidence>
<dbReference type="SUPFAM" id="SSF56436">
    <property type="entry name" value="C-type lectin-like"/>
    <property type="match status" value="1"/>
</dbReference>
<dbReference type="Pfam" id="PF00059">
    <property type="entry name" value="Lectin_C"/>
    <property type="match status" value="1"/>
</dbReference>
<protein>
    <recommendedName>
        <fullName evidence="1">C-type lectin domain-containing protein</fullName>
    </recommendedName>
</protein>
<feature type="domain" description="C-type lectin" evidence="1">
    <location>
        <begin position="13"/>
        <end position="139"/>
    </location>
</feature>
<gene>
    <name evidence="2" type="ORF">MNOR_LOCUS37971</name>
</gene>
<evidence type="ECO:0000259" key="1">
    <source>
        <dbReference type="PROSITE" id="PS50041"/>
    </source>
</evidence>
<dbReference type="InterPro" id="IPR001304">
    <property type="entry name" value="C-type_lectin-like"/>
</dbReference>
<dbReference type="EMBL" id="CAXKWB010081522">
    <property type="protein sequence ID" value="CAL4205922.1"/>
    <property type="molecule type" value="Genomic_DNA"/>
</dbReference>
<feature type="non-terminal residue" evidence="2">
    <location>
        <position position="1"/>
    </location>
</feature>
<organism evidence="2 3">
    <name type="scientific">Meganyctiphanes norvegica</name>
    <name type="common">Northern krill</name>
    <name type="synonym">Thysanopoda norvegica</name>
    <dbReference type="NCBI Taxonomy" id="48144"/>
    <lineage>
        <taxon>Eukaryota</taxon>
        <taxon>Metazoa</taxon>
        <taxon>Ecdysozoa</taxon>
        <taxon>Arthropoda</taxon>
        <taxon>Crustacea</taxon>
        <taxon>Multicrustacea</taxon>
        <taxon>Malacostraca</taxon>
        <taxon>Eumalacostraca</taxon>
        <taxon>Eucarida</taxon>
        <taxon>Euphausiacea</taxon>
        <taxon>Euphausiidae</taxon>
        <taxon>Meganyctiphanes</taxon>
    </lineage>
</organism>
<sequence>GCPTEDGFFYQSSSNQCFKYFGEERYNFNEAAERCESESLTLPHAYDAVGLRWYMLERYGNPTPAPWLNAIRVGNTTDFIWQDNNVIITSQNPLWIQGRPGNNNENCLILAVNPRTISSQPNRPYYNILCSLPSHLLCEFPLT</sequence>
<dbReference type="InterPro" id="IPR016186">
    <property type="entry name" value="C-type_lectin-like/link_sf"/>
</dbReference>
<comment type="caution">
    <text evidence="2">The sequence shown here is derived from an EMBL/GenBank/DDBJ whole genome shotgun (WGS) entry which is preliminary data.</text>
</comment>
<proteinExistence type="predicted"/>
<dbReference type="Proteomes" id="UP001497623">
    <property type="component" value="Unassembled WGS sequence"/>
</dbReference>
<dbReference type="PROSITE" id="PS50041">
    <property type="entry name" value="C_TYPE_LECTIN_2"/>
    <property type="match status" value="1"/>
</dbReference>
<evidence type="ECO:0000313" key="2">
    <source>
        <dbReference type="EMBL" id="CAL4205922.1"/>
    </source>
</evidence>
<dbReference type="InterPro" id="IPR016187">
    <property type="entry name" value="CTDL_fold"/>
</dbReference>
<dbReference type="CDD" id="cd00037">
    <property type="entry name" value="CLECT"/>
    <property type="match status" value="1"/>
</dbReference>
<dbReference type="AlphaFoldDB" id="A0AAV2SII3"/>
<dbReference type="Gene3D" id="3.10.100.10">
    <property type="entry name" value="Mannose-Binding Protein A, subunit A"/>
    <property type="match status" value="1"/>
</dbReference>
<accession>A0AAV2SII3</accession>
<reference evidence="2 3" key="1">
    <citation type="submission" date="2024-05" db="EMBL/GenBank/DDBJ databases">
        <authorList>
            <person name="Wallberg A."/>
        </authorList>
    </citation>
    <scope>NUCLEOTIDE SEQUENCE [LARGE SCALE GENOMIC DNA]</scope>
</reference>
<dbReference type="SMART" id="SM00034">
    <property type="entry name" value="CLECT"/>
    <property type="match status" value="1"/>
</dbReference>
<name>A0AAV2SII3_MEGNR</name>